<protein>
    <submittedName>
        <fullName evidence="10">MMPL family transporter</fullName>
    </submittedName>
</protein>
<evidence type="ECO:0000313" key="10">
    <source>
        <dbReference type="EMBL" id="MBY8877721.1"/>
    </source>
</evidence>
<dbReference type="InterPro" id="IPR050545">
    <property type="entry name" value="Mycobact_MmpL"/>
</dbReference>
<feature type="transmembrane region" description="Helical" evidence="8">
    <location>
        <begin position="323"/>
        <end position="345"/>
    </location>
</feature>
<evidence type="ECO:0000256" key="3">
    <source>
        <dbReference type="ARBA" id="ARBA00022475"/>
    </source>
</evidence>
<feature type="region of interest" description="Disordered" evidence="7">
    <location>
        <begin position="1"/>
        <end position="22"/>
    </location>
</feature>
<dbReference type="SUPFAM" id="SSF82866">
    <property type="entry name" value="Multidrug efflux transporter AcrB transmembrane domain"/>
    <property type="match status" value="2"/>
</dbReference>
<feature type="transmembrane region" description="Helical" evidence="8">
    <location>
        <begin position="621"/>
        <end position="644"/>
    </location>
</feature>
<feature type="domain" description="SSD" evidence="9">
    <location>
        <begin position="226"/>
        <end position="344"/>
    </location>
</feature>
<keyword evidence="6 8" id="KW-0472">Membrane</keyword>
<feature type="transmembrane region" description="Helical" evidence="8">
    <location>
        <begin position="290"/>
        <end position="311"/>
    </location>
</feature>
<reference evidence="10 11" key="1">
    <citation type="submission" date="2021-08" db="EMBL/GenBank/DDBJ databases">
        <title>WGS of actinomycetes from Thailand.</title>
        <authorList>
            <person name="Thawai C."/>
        </authorList>
    </citation>
    <scope>NUCLEOTIDE SEQUENCE [LARGE SCALE GENOMIC DNA]</scope>
    <source>
        <strain evidence="10 11">PLK6-54</strain>
    </source>
</reference>
<organism evidence="10 11">
    <name type="scientific">Actinacidiphila acidipaludis</name>
    <dbReference type="NCBI Taxonomy" id="2873382"/>
    <lineage>
        <taxon>Bacteria</taxon>
        <taxon>Bacillati</taxon>
        <taxon>Actinomycetota</taxon>
        <taxon>Actinomycetes</taxon>
        <taxon>Kitasatosporales</taxon>
        <taxon>Streptomycetaceae</taxon>
        <taxon>Actinacidiphila</taxon>
    </lineage>
</organism>
<feature type="transmembrane region" description="Helical" evidence="8">
    <location>
        <begin position="183"/>
        <end position="204"/>
    </location>
</feature>
<feature type="transmembrane region" description="Helical" evidence="8">
    <location>
        <begin position="547"/>
        <end position="568"/>
    </location>
</feature>
<keyword evidence="3" id="KW-1003">Cell membrane</keyword>
<comment type="subcellular location">
    <subcellularLocation>
        <location evidence="1">Cell membrane</location>
        <topology evidence="1">Multi-pass membrane protein</topology>
    </subcellularLocation>
</comment>
<evidence type="ECO:0000313" key="11">
    <source>
        <dbReference type="Proteomes" id="UP000778578"/>
    </source>
</evidence>
<evidence type="ECO:0000259" key="9">
    <source>
        <dbReference type="PROSITE" id="PS50156"/>
    </source>
</evidence>
<keyword evidence="11" id="KW-1185">Reference proteome</keyword>
<dbReference type="InterPro" id="IPR004869">
    <property type="entry name" value="MMPL_dom"/>
</dbReference>
<feature type="transmembrane region" description="Helical" evidence="8">
    <location>
        <begin position="522"/>
        <end position="540"/>
    </location>
</feature>
<dbReference type="Proteomes" id="UP000778578">
    <property type="component" value="Unassembled WGS sequence"/>
</dbReference>
<feature type="transmembrane region" description="Helical" evidence="8">
    <location>
        <begin position="211"/>
        <end position="235"/>
    </location>
</feature>
<evidence type="ECO:0000256" key="8">
    <source>
        <dbReference type="SAM" id="Phobius"/>
    </source>
</evidence>
<evidence type="ECO:0000256" key="1">
    <source>
        <dbReference type="ARBA" id="ARBA00004651"/>
    </source>
</evidence>
<dbReference type="PROSITE" id="PS50156">
    <property type="entry name" value="SSD"/>
    <property type="match status" value="1"/>
</dbReference>
<proteinExistence type="inferred from homology"/>
<sequence>MRAEPTSPPSPPTRPSPAPAAARTRRRALPWAVIALWIAVLAVAGVFAGRLGGVKHDENIDYLPASAQSTQVARIQQTMPGGGATDLVLVYRRAGGLTAADLTAVQRQTAALAAAYPVAGAAPHTVTAKDGRTAMVPVAIAQGAGKPEDVVERVRARLADGRPAGLTVLVGGPGGADADAKGVFASIDGTLLLSTAAVVALLLILTYRSPFLWLVPLAVVGVAAGTAMAITYGLVEGFGLTVSSMSSSVMTVLIFGAGTDYALLLISRYRDELRRTAEPYAAMAAALRKVGPAVLTSAATVVAGLLCLLAADLNSSRGLGPVGAVGILCSLAAMTTLLPAVLVLLGRRVFWPLIPAYGSPSRTGRGLYHRIGAVVTRRPVAVLAASLAAVGALALGLGNLPGALGQDDAFTTTPDSVAADRILHDAFPGRSTQAVTVVIPTAKAAAATDAVRTTAGVAGTAPGRSAGGWTEIAVYPSAIPDSAAEHGTIRRLRAVTAADHGLVGGASAQRMDTASTSSRDRALVVPLVLGAVFLLLAGLLRSLVAPLLLTAAMVAVWAAALGIGGLLFGPVLGLHGMDPGLPLLSFVFLVALGVDYGIFLMHRMREERLGGAEPRRATVTALEATGGVIASAGIVLAATFTVLASLPLVMMVEMGVVIALGVLLDTFVVRTLVVPAAAVLLGPRLWWPNRPE</sequence>
<gene>
    <name evidence="10" type="ORF">K7862_08765</name>
</gene>
<keyword evidence="5 8" id="KW-1133">Transmembrane helix</keyword>
<name>A0ABS7Q3J7_9ACTN</name>
<dbReference type="RefSeq" id="WP_222961877.1">
    <property type="nucleotide sequence ID" value="NZ_JAINZZ010000007.1"/>
</dbReference>
<dbReference type="PANTHER" id="PTHR33406">
    <property type="entry name" value="MEMBRANE PROTEIN MJ1562-RELATED"/>
    <property type="match status" value="1"/>
</dbReference>
<evidence type="ECO:0000256" key="4">
    <source>
        <dbReference type="ARBA" id="ARBA00022692"/>
    </source>
</evidence>
<accession>A0ABS7Q3J7</accession>
<dbReference type="EMBL" id="JAINZZ010000007">
    <property type="protein sequence ID" value="MBY8877721.1"/>
    <property type="molecule type" value="Genomic_DNA"/>
</dbReference>
<comment type="similarity">
    <text evidence="2">Belongs to the resistance-nodulation-cell division (RND) (TC 2.A.6) family. MmpL subfamily.</text>
</comment>
<feature type="compositionally biased region" description="Pro residues" evidence="7">
    <location>
        <begin position="1"/>
        <end position="18"/>
    </location>
</feature>
<evidence type="ECO:0000256" key="5">
    <source>
        <dbReference type="ARBA" id="ARBA00022989"/>
    </source>
</evidence>
<feature type="transmembrane region" description="Helical" evidence="8">
    <location>
        <begin position="247"/>
        <end position="269"/>
    </location>
</feature>
<dbReference type="Pfam" id="PF03176">
    <property type="entry name" value="MMPL"/>
    <property type="match status" value="2"/>
</dbReference>
<dbReference type="InterPro" id="IPR000731">
    <property type="entry name" value="SSD"/>
</dbReference>
<feature type="transmembrane region" description="Helical" evidence="8">
    <location>
        <begin position="380"/>
        <end position="400"/>
    </location>
</feature>
<evidence type="ECO:0000256" key="7">
    <source>
        <dbReference type="SAM" id="MobiDB-lite"/>
    </source>
</evidence>
<evidence type="ECO:0000256" key="6">
    <source>
        <dbReference type="ARBA" id="ARBA00023136"/>
    </source>
</evidence>
<feature type="transmembrane region" description="Helical" evidence="8">
    <location>
        <begin position="28"/>
        <end position="48"/>
    </location>
</feature>
<dbReference type="PANTHER" id="PTHR33406:SF6">
    <property type="entry name" value="MEMBRANE PROTEIN YDGH-RELATED"/>
    <property type="match status" value="1"/>
</dbReference>
<evidence type="ECO:0000256" key="2">
    <source>
        <dbReference type="ARBA" id="ARBA00010157"/>
    </source>
</evidence>
<keyword evidence="4 8" id="KW-0812">Transmembrane</keyword>
<comment type="caution">
    <text evidence="10">The sequence shown here is derived from an EMBL/GenBank/DDBJ whole genome shotgun (WGS) entry which is preliminary data.</text>
</comment>
<feature type="transmembrane region" description="Helical" evidence="8">
    <location>
        <begin position="656"/>
        <end position="681"/>
    </location>
</feature>
<feature type="transmembrane region" description="Helical" evidence="8">
    <location>
        <begin position="580"/>
        <end position="600"/>
    </location>
</feature>
<dbReference type="Gene3D" id="1.20.1640.10">
    <property type="entry name" value="Multidrug efflux transporter AcrB transmembrane domain"/>
    <property type="match status" value="2"/>
</dbReference>